<sequence>INNHKLGESTSVNDDDEESIEGIHFFPPLYIQRYNLVLKYLTEHSIKSVIDFGCSECGFMQLLPTVPSLERIALVDVDRDYLCQRSG</sequence>
<comment type="cofactor">
    <cofactor evidence="1">
        <name>Mg(2+)</name>
        <dbReference type="ChEBI" id="CHEBI:18420"/>
    </cofactor>
</comment>
<evidence type="ECO:0000256" key="8">
    <source>
        <dbReference type="ARBA" id="ARBA00022842"/>
    </source>
</evidence>
<evidence type="ECO:0000256" key="5">
    <source>
        <dbReference type="ARBA" id="ARBA00022679"/>
    </source>
</evidence>
<dbReference type="GO" id="GO:0090486">
    <property type="term" value="F:small RNA 2'-O-methyltransferase activity"/>
    <property type="evidence" value="ECO:0007669"/>
    <property type="project" value="UniProtKB-EC"/>
</dbReference>
<evidence type="ECO:0000256" key="4">
    <source>
        <dbReference type="ARBA" id="ARBA00022603"/>
    </source>
</evidence>
<dbReference type="GO" id="GO:0003723">
    <property type="term" value="F:RNA binding"/>
    <property type="evidence" value="ECO:0007669"/>
    <property type="project" value="UniProtKB-KW"/>
</dbReference>
<accession>A0A0B7AI35</accession>
<evidence type="ECO:0000256" key="7">
    <source>
        <dbReference type="ARBA" id="ARBA00022723"/>
    </source>
</evidence>
<evidence type="ECO:0000256" key="1">
    <source>
        <dbReference type="ARBA" id="ARBA00001946"/>
    </source>
</evidence>
<dbReference type="GO" id="GO:0005634">
    <property type="term" value="C:nucleus"/>
    <property type="evidence" value="ECO:0007669"/>
    <property type="project" value="TreeGrafter"/>
</dbReference>
<keyword evidence="6" id="KW-0949">S-adenosyl-L-methionine</keyword>
<keyword evidence="10" id="KW-0943">RNA-mediated gene silencing</keyword>
<feature type="non-terminal residue" evidence="13">
    <location>
        <position position="1"/>
    </location>
</feature>
<comment type="similarity">
    <text evidence="2">Belongs to the methyltransferase superfamily. HEN1 family.</text>
</comment>
<evidence type="ECO:0000313" key="13">
    <source>
        <dbReference type="EMBL" id="CEK80649.1"/>
    </source>
</evidence>
<dbReference type="InterPro" id="IPR026610">
    <property type="entry name" value="Hen1"/>
</dbReference>
<dbReference type="GO" id="GO:0030422">
    <property type="term" value="P:siRNA processing"/>
    <property type="evidence" value="ECO:0007669"/>
    <property type="project" value="TreeGrafter"/>
</dbReference>
<organism evidence="13">
    <name type="scientific">Arion vulgaris</name>
    <dbReference type="NCBI Taxonomy" id="1028688"/>
    <lineage>
        <taxon>Eukaryota</taxon>
        <taxon>Metazoa</taxon>
        <taxon>Spiralia</taxon>
        <taxon>Lophotrochozoa</taxon>
        <taxon>Mollusca</taxon>
        <taxon>Gastropoda</taxon>
        <taxon>Heterobranchia</taxon>
        <taxon>Euthyneura</taxon>
        <taxon>Panpulmonata</taxon>
        <taxon>Eupulmonata</taxon>
        <taxon>Stylommatophora</taxon>
        <taxon>Helicina</taxon>
        <taxon>Arionoidea</taxon>
        <taxon>Arionidae</taxon>
        <taxon>Arion</taxon>
    </lineage>
</organism>
<evidence type="ECO:0000256" key="9">
    <source>
        <dbReference type="ARBA" id="ARBA00022884"/>
    </source>
</evidence>
<dbReference type="GO" id="GO:0001510">
    <property type="term" value="P:RNA methylation"/>
    <property type="evidence" value="ECO:0007669"/>
    <property type="project" value="InterPro"/>
</dbReference>
<dbReference type="AlphaFoldDB" id="A0A0B7AI35"/>
<keyword evidence="5" id="KW-0808">Transferase</keyword>
<keyword evidence="9" id="KW-0694">RNA-binding</keyword>
<name>A0A0B7AI35_9EUPU</name>
<evidence type="ECO:0000256" key="10">
    <source>
        <dbReference type="ARBA" id="ARBA00023158"/>
    </source>
</evidence>
<evidence type="ECO:0000256" key="6">
    <source>
        <dbReference type="ARBA" id="ARBA00022691"/>
    </source>
</evidence>
<dbReference type="GO" id="GO:0046872">
    <property type="term" value="F:metal ion binding"/>
    <property type="evidence" value="ECO:0007669"/>
    <property type="project" value="UniProtKB-KW"/>
</dbReference>
<keyword evidence="7" id="KW-0479">Metal-binding</keyword>
<gene>
    <name evidence="13" type="primary">ORF121916</name>
</gene>
<dbReference type="PANTHER" id="PTHR21404">
    <property type="entry name" value="HEN1"/>
    <property type="match status" value="1"/>
</dbReference>
<evidence type="ECO:0000256" key="2">
    <source>
        <dbReference type="ARBA" id="ARBA00009026"/>
    </source>
</evidence>
<evidence type="ECO:0000256" key="11">
    <source>
        <dbReference type="ARBA" id="ARBA00035025"/>
    </source>
</evidence>
<dbReference type="GO" id="GO:0034587">
    <property type="term" value="P:piRNA processing"/>
    <property type="evidence" value="ECO:0007669"/>
    <property type="project" value="TreeGrafter"/>
</dbReference>
<dbReference type="GO" id="GO:0005737">
    <property type="term" value="C:cytoplasm"/>
    <property type="evidence" value="ECO:0007669"/>
    <property type="project" value="TreeGrafter"/>
</dbReference>
<keyword evidence="8" id="KW-0460">Magnesium</keyword>
<dbReference type="PANTHER" id="PTHR21404:SF3">
    <property type="entry name" value="SMALL RNA 2'-O-METHYLTRANSFERASE"/>
    <property type="match status" value="1"/>
</dbReference>
<comment type="catalytic activity">
    <reaction evidence="12">
        <text>small RNA 3'-end nucleotide + S-adenosyl-L-methionine = small RNA 3'-end 2'-O-methylnucleotide + S-adenosyl-L-homocysteine + H(+)</text>
        <dbReference type="Rhea" id="RHEA:37887"/>
        <dbReference type="Rhea" id="RHEA-COMP:10415"/>
        <dbReference type="Rhea" id="RHEA-COMP:10416"/>
        <dbReference type="ChEBI" id="CHEBI:15378"/>
        <dbReference type="ChEBI" id="CHEBI:57856"/>
        <dbReference type="ChEBI" id="CHEBI:59789"/>
        <dbReference type="ChEBI" id="CHEBI:74896"/>
        <dbReference type="ChEBI" id="CHEBI:74898"/>
        <dbReference type="EC" id="2.1.1.386"/>
    </reaction>
</comment>
<dbReference type="EC" id="2.1.1.386" evidence="11"/>
<keyword evidence="4" id="KW-0489">Methyltransferase</keyword>
<evidence type="ECO:0000256" key="12">
    <source>
        <dbReference type="ARBA" id="ARBA00048418"/>
    </source>
</evidence>
<reference evidence="13" key="1">
    <citation type="submission" date="2014-12" db="EMBL/GenBank/DDBJ databases">
        <title>Insight into the proteome of Arion vulgaris.</title>
        <authorList>
            <person name="Aradska J."/>
            <person name="Bulat T."/>
            <person name="Smidak R."/>
            <person name="Sarate P."/>
            <person name="Gangsoo J."/>
            <person name="Sialana F."/>
            <person name="Bilban M."/>
            <person name="Lubec G."/>
        </authorList>
    </citation>
    <scope>NUCLEOTIDE SEQUENCE</scope>
    <source>
        <tissue evidence="13">Skin</tissue>
    </source>
</reference>
<dbReference type="InterPro" id="IPR029063">
    <property type="entry name" value="SAM-dependent_MTases_sf"/>
</dbReference>
<evidence type="ECO:0000256" key="3">
    <source>
        <dbReference type="ARBA" id="ARBA00021330"/>
    </source>
</evidence>
<protein>
    <recommendedName>
        <fullName evidence="3">Small RNA 2'-O-methyltransferase</fullName>
        <ecNumber evidence="11">2.1.1.386</ecNumber>
    </recommendedName>
</protein>
<dbReference type="EMBL" id="HACG01033784">
    <property type="protein sequence ID" value="CEK80649.1"/>
    <property type="molecule type" value="Transcribed_RNA"/>
</dbReference>
<proteinExistence type="inferred from homology"/>
<dbReference type="Gene3D" id="3.40.50.150">
    <property type="entry name" value="Vaccinia Virus protein VP39"/>
    <property type="match status" value="1"/>
</dbReference>